<gene>
    <name evidence="4" type="ORF">C666_03775</name>
</gene>
<dbReference type="PANTHER" id="PTHR30273">
    <property type="entry name" value="PERIPLASMIC SIGNAL SENSOR AND SIGMA FACTOR ACTIVATOR FECR-RELATED"/>
    <property type="match status" value="1"/>
</dbReference>
<sequence>MAGDDPRGDLLAAFQCQYGALLGYMMRRLGNSDDARELVQELGVRLSMAGSGQARPANPRAYLFAIARNMIVDHLREHRQKRQVFVAQDGDDLPEPETLACADVLDRHLHREALQEVARTLQALPQRTREVFLLHRIEGIGHDELAARYGVTRSTIEREVIRATDRMHRALGHWRGDAPGGPAERGRKRRSLQALLGMLVLGVGAGGAAWQSQRESRVEWRQAWRNPQRWAQPHGLPDGSQIVLDAGSAAEIVFDAGRRHVRLLHGSVWFDVAHAPERPFVVDLADVRVTVLGTRFAVESERTAQENGWIEVHVDSGRVAVAPRGWRAWLGSQQEVVLGAAQRLRIVPGQPWQAAPAQAGAAEQVAPWRDGRIGFSRVPLKDAVHRLARYHGRAVQVDEAVAALPVSGDVRLDRVEDWLRALPTALPVELRETATGFAIDARTIPARPLG</sequence>
<evidence type="ECO:0000259" key="3">
    <source>
        <dbReference type="Pfam" id="PF08281"/>
    </source>
</evidence>
<dbReference type="PANTHER" id="PTHR30273:SF2">
    <property type="entry name" value="PROTEIN FECR"/>
    <property type="match status" value="1"/>
</dbReference>
<dbReference type="EMBL" id="AMXE01000007">
    <property type="protein sequence ID" value="ENO89974.1"/>
    <property type="molecule type" value="Genomic_DNA"/>
</dbReference>
<reference evidence="4 5" key="1">
    <citation type="submission" date="2012-09" db="EMBL/GenBank/DDBJ databases">
        <title>Draft Genome Sequences of 6 Strains from Genus Thauera.</title>
        <authorList>
            <person name="Liu B."/>
            <person name="Shapleigh J.P."/>
            <person name="Frostegard A.H."/>
        </authorList>
    </citation>
    <scope>NUCLEOTIDE SEQUENCE [LARGE SCALE GENOMIC DNA]</scope>
    <source>
        <strain evidence="5">47Lol / DSM 12138</strain>
    </source>
</reference>
<feature type="domain" description="FecR protein" evidence="2">
    <location>
        <begin position="236"/>
        <end position="319"/>
    </location>
</feature>
<dbReference type="Pfam" id="PF04542">
    <property type="entry name" value="Sigma70_r2"/>
    <property type="match status" value="1"/>
</dbReference>
<dbReference type="GO" id="GO:0006352">
    <property type="term" value="P:DNA-templated transcription initiation"/>
    <property type="evidence" value="ECO:0007669"/>
    <property type="project" value="InterPro"/>
</dbReference>
<proteinExistence type="predicted"/>
<dbReference type="Pfam" id="PF04773">
    <property type="entry name" value="FecR"/>
    <property type="match status" value="1"/>
</dbReference>
<dbReference type="Gene3D" id="2.60.120.1440">
    <property type="match status" value="1"/>
</dbReference>
<keyword evidence="5" id="KW-1185">Reference proteome</keyword>
<dbReference type="InterPro" id="IPR012373">
    <property type="entry name" value="Ferrdict_sens_TM"/>
</dbReference>
<dbReference type="Gene3D" id="1.10.10.10">
    <property type="entry name" value="Winged helix-like DNA-binding domain superfamily/Winged helix DNA-binding domain"/>
    <property type="match status" value="1"/>
</dbReference>
<dbReference type="Pfam" id="PF08281">
    <property type="entry name" value="Sigma70_r4_2"/>
    <property type="match status" value="1"/>
</dbReference>
<organism evidence="4 5">
    <name type="scientific">Thauera linaloolentis (strain DSM 12138 / JCM 21573 / CCUG 41526 / CIP 105981 / IAM 15112 / NBRC 102519 / 47Lol)</name>
    <dbReference type="NCBI Taxonomy" id="1123367"/>
    <lineage>
        <taxon>Bacteria</taxon>
        <taxon>Pseudomonadati</taxon>
        <taxon>Pseudomonadota</taxon>
        <taxon>Betaproteobacteria</taxon>
        <taxon>Rhodocyclales</taxon>
        <taxon>Zoogloeaceae</taxon>
        <taxon>Thauera</taxon>
    </lineage>
</organism>
<comment type="caution">
    <text evidence="4">The sequence shown here is derived from an EMBL/GenBank/DDBJ whole genome shotgun (WGS) entry which is preliminary data.</text>
</comment>
<name>N6ZCS3_THAL4</name>
<evidence type="ECO:0000313" key="5">
    <source>
        <dbReference type="Proteomes" id="UP000013232"/>
    </source>
</evidence>
<dbReference type="STRING" id="1123367.GCA_000621305_02636"/>
<evidence type="ECO:0000313" key="4">
    <source>
        <dbReference type="EMBL" id="ENO89974.1"/>
    </source>
</evidence>
<evidence type="ECO:0000259" key="1">
    <source>
        <dbReference type="Pfam" id="PF04542"/>
    </source>
</evidence>
<dbReference type="InterPro" id="IPR007627">
    <property type="entry name" value="RNA_pol_sigma70_r2"/>
</dbReference>
<feature type="domain" description="RNA polymerase sigma-70 region 2" evidence="1">
    <location>
        <begin position="18"/>
        <end position="79"/>
    </location>
</feature>
<dbReference type="GO" id="GO:0016989">
    <property type="term" value="F:sigma factor antagonist activity"/>
    <property type="evidence" value="ECO:0007669"/>
    <property type="project" value="TreeGrafter"/>
</dbReference>
<dbReference type="SUPFAM" id="SSF88946">
    <property type="entry name" value="Sigma2 domain of RNA polymerase sigma factors"/>
    <property type="match status" value="1"/>
</dbReference>
<dbReference type="InterPro" id="IPR036388">
    <property type="entry name" value="WH-like_DNA-bd_sf"/>
</dbReference>
<dbReference type="InterPro" id="IPR014284">
    <property type="entry name" value="RNA_pol_sigma-70_dom"/>
</dbReference>
<dbReference type="Proteomes" id="UP000013232">
    <property type="component" value="Unassembled WGS sequence"/>
</dbReference>
<protein>
    <submittedName>
        <fullName evidence="4">Anti-FecI sigma factor FecR</fullName>
    </submittedName>
</protein>
<dbReference type="NCBIfam" id="TIGR02937">
    <property type="entry name" value="sigma70-ECF"/>
    <property type="match status" value="1"/>
</dbReference>
<evidence type="ECO:0000259" key="2">
    <source>
        <dbReference type="Pfam" id="PF04773"/>
    </source>
</evidence>
<dbReference type="Gene3D" id="1.10.1740.10">
    <property type="match status" value="1"/>
</dbReference>
<dbReference type="CDD" id="cd06171">
    <property type="entry name" value="Sigma70_r4"/>
    <property type="match status" value="1"/>
</dbReference>
<feature type="domain" description="RNA polymerase sigma factor 70 region 4 type 2" evidence="3">
    <location>
        <begin position="115"/>
        <end position="163"/>
    </location>
</feature>
<dbReference type="AlphaFoldDB" id="N6ZCS3"/>
<dbReference type="eggNOG" id="COG1595">
    <property type="taxonomic scope" value="Bacteria"/>
</dbReference>
<accession>N6ZCS3</accession>
<dbReference type="SUPFAM" id="SSF88659">
    <property type="entry name" value="Sigma3 and sigma4 domains of RNA polymerase sigma factors"/>
    <property type="match status" value="1"/>
</dbReference>
<dbReference type="InterPro" id="IPR013324">
    <property type="entry name" value="RNA_pol_sigma_r3/r4-like"/>
</dbReference>
<dbReference type="GO" id="GO:0003677">
    <property type="term" value="F:DNA binding"/>
    <property type="evidence" value="ECO:0007669"/>
    <property type="project" value="InterPro"/>
</dbReference>
<dbReference type="eggNOG" id="COG3712">
    <property type="taxonomic scope" value="Bacteria"/>
</dbReference>
<dbReference type="GO" id="GO:0016987">
    <property type="term" value="F:sigma factor activity"/>
    <property type="evidence" value="ECO:0007669"/>
    <property type="project" value="InterPro"/>
</dbReference>
<dbReference type="InterPro" id="IPR006860">
    <property type="entry name" value="FecR"/>
</dbReference>
<dbReference type="InterPro" id="IPR013325">
    <property type="entry name" value="RNA_pol_sigma_r2"/>
</dbReference>
<dbReference type="InterPro" id="IPR013249">
    <property type="entry name" value="RNA_pol_sigma70_r4_t2"/>
</dbReference>